<dbReference type="Pfam" id="PF13508">
    <property type="entry name" value="Acetyltransf_7"/>
    <property type="match status" value="1"/>
</dbReference>
<dbReference type="PANTHER" id="PTHR42791">
    <property type="entry name" value="GNAT FAMILY ACETYLTRANSFERASE"/>
    <property type="match status" value="1"/>
</dbReference>
<dbReference type="InterPro" id="IPR000182">
    <property type="entry name" value="GNAT_dom"/>
</dbReference>
<dbReference type="Proteomes" id="UP000006701">
    <property type="component" value="Unassembled WGS sequence"/>
</dbReference>
<dbReference type="KEGG" id="act:ACLA_048830"/>
<protein>
    <submittedName>
        <fullName evidence="2">GNAT family acetyltransferase, putative</fullName>
    </submittedName>
</protein>
<dbReference type="GO" id="GO:0016747">
    <property type="term" value="F:acyltransferase activity, transferring groups other than amino-acyl groups"/>
    <property type="evidence" value="ECO:0007669"/>
    <property type="project" value="InterPro"/>
</dbReference>
<dbReference type="AlphaFoldDB" id="A1CHQ6"/>
<dbReference type="Gene3D" id="3.40.630.30">
    <property type="match status" value="1"/>
</dbReference>
<dbReference type="PANTHER" id="PTHR42791:SF2">
    <property type="entry name" value="N-ACETYLTRANSFERASE DOMAIN-CONTAINING PROTEIN"/>
    <property type="match status" value="1"/>
</dbReference>
<dbReference type="eggNOG" id="ENOG502SC13">
    <property type="taxonomic scope" value="Eukaryota"/>
</dbReference>
<evidence type="ECO:0000313" key="3">
    <source>
        <dbReference type="Proteomes" id="UP000006701"/>
    </source>
</evidence>
<gene>
    <name evidence="2" type="ORF">ACLA_048830</name>
</gene>
<name>A1CHQ6_ASPCL</name>
<accession>A1CHQ6</accession>
<dbReference type="GeneID" id="4704053"/>
<reference evidence="2 3" key="1">
    <citation type="journal article" date="2008" name="PLoS Genet.">
        <title>Genomic islands in the pathogenic filamentous fungus Aspergillus fumigatus.</title>
        <authorList>
            <person name="Fedorova N.D."/>
            <person name="Khaldi N."/>
            <person name="Joardar V.S."/>
            <person name="Maiti R."/>
            <person name="Amedeo P."/>
            <person name="Anderson M.J."/>
            <person name="Crabtree J."/>
            <person name="Silva J.C."/>
            <person name="Badger J.H."/>
            <person name="Albarraq A."/>
            <person name="Angiuoli S."/>
            <person name="Bussey H."/>
            <person name="Bowyer P."/>
            <person name="Cotty P.J."/>
            <person name="Dyer P.S."/>
            <person name="Egan A."/>
            <person name="Galens K."/>
            <person name="Fraser-Liggett C.M."/>
            <person name="Haas B.J."/>
            <person name="Inman J.M."/>
            <person name="Kent R."/>
            <person name="Lemieux S."/>
            <person name="Malavazi I."/>
            <person name="Orvis J."/>
            <person name="Roemer T."/>
            <person name="Ronning C.M."/>
            <person name="Sundaram J.P."/>
            <person name="Sutton G."/>
            <person name="Turner G."/>
            <person name="Venter J.C."/>
            <person name="White O.R."/>
            <person name="Whitty B.R."/>
            <person name="Youngman P."/>
            <person name="Wolfe K.H."/>
            <person name="Goldman G.H."/>
            <person name="Wortman J.R."/>
            <person name="Jiang B."/>
            <person name="Denning D.W."/>
            <person name="Nierman W.C."/>
        </authorList>
    </citation>
    <scope>NUCLEOTIDE SEQUENCE [LARGE SCALE GENOMIC DNA]</scope>
    <source>
        <strain evidence="3">ATCC 1007 / CBS 513.65 / DSM 816 / NCTC 3887 / NRRL 1</strain>
    </source>
</reference>
<dbReference type="HOGENOM" id="CLU_060131_6_3_1"/>
<dbReference type="RefSeq" id="XP_001271837.1">
    <property type="nucleotide sequence ID" value="XM_001271836.1"/>
</dbReference>
<dbReference type="VEuPathDB" id="FungiDB:ACLA_048830"/>
<sequence>MNIRYATEADTPTLAEINIVSFQHGPFYRATFRNVDPRVAIPMKHARGLSKLTNPRTHLLVATDAAEQILGTARWLFPASSPARETGAIAISDEGRAKAAQVEELRPQGMNLAVYEEFLKVLEETRATHAKEDDIMLELLATYPQHQGKGVGSALLRWGLQKANEIGARIYLEATDEGYPLYCRYGFTEIGEIVMDYSVYGGDGSQRYVVMVRDPDPVSTEERTE</sequence>
<proteinExistence type="predicted"/>
<dbReference type="PROSITE" id="PS51186">
    <property type="entry name" value="GNAT"/>
    <property type="match status" value="1"/>
</dbReference>
<dbReference type="SUPFAM" id="SSF55729">
    <property type="entry name" value="Acyl-CoA N-acyltransferases (Nat)"/>
    <property type="match status" value="1"/>
</dbReference>
<dbReference type="CDD" id="cd04301">
    <property type="entry name" value="NAT_SF"/>
    <property type="match status" value="1"/>
</dbReference>
<evidence type="ECO:0000313" key="2">
    <source>
        <dbReference type="EMBL" id="EAW10411.1"/>
    </source>
</evidence>
<dbReference type="InterPro" id="IPR052523">
    <property type="entry name" value="Trichothecene_AcTrans"/>
</dbReference>
<dbReference type="OrthoDB" id="410198at2759"/>
<evidence type="ECO:0000259" key="1">
    <source>
        <dbReference type="PROSITE" id="PS51186"/>
    </source>
</evidence>
<keyword evidence="3" id="KW-1185">Reference proteome</keyword>
<dbReference type="InterPro" id="IPR016181">
    <property type="entry name" value="Acyl_CoA_acyltransferase"/>
</dbReference>
<dbReference type="OMA" id="FFLMMRD"/>
<organism evidence="2 3">
    <name type="scientific">Aspergillus clavatus (strain ATCC 1007 / CBS 513.65 / DSM 816 / NCTC 3887 / NRRL 1 / QM 1276 / 107)</name>
    <dbReference type="NCBI Taxonomy" id="344612"/>
    <lineage>
        <taxon>Eukaryota</taxon>
        <taxon>Fungi</taxon>
        <taxon>Dikarya</taxon>
        <taxon>Ascomycota</taxon>
        <taxon>Pezizomycotina</taxon>
        <taxon>Eurotiomycetes</taxon>
        <taxon>Eurotiomycetidae</taxon>
        <taxon>Eurotiales</taxon>
        <taxon>Aspergillaceae</taxon>
        <taxon>Aspergillus</taxon>
        <taxon>Aspergillus subgen. Fumigati</taxon>
    </lineage>
</organism>
<dbReference type="EMBL" id="DS027054">
    <property type="protein sequence ID" value="EAW10411.1"/>
    <property type="molecule type" value="Genomic_DNA"/>
</dbReference>
<feature type="domain" description="N-acetyltransferase" evidence="1">
    <location>
        <begin position="57"/>
        <end position="216"/>
    </location>
</feature>